<reference evidence="4 5" key="1">
    <citation type="submission" date="2019-09" db="EMBL/GenBank/DDBJ databases">
        <title>Photobacterium damselae subsp. damselae CDC-2227-81, a human clinical isolate.</title>
        <authorList>
            <person name="Osorio C.R."/>
        </authorList>
    </citation>
    <scope>NUCLEOTIDE SEQUENCE [LARGE SCALE GENOMIC DNA]</scope>
    <source>
        <strain evidence="4 5">CDC-2227-81</strain>
    </source>
</reference>
<gene>
    <name evidence="4" type="ORF">F6450_02500</name>
</gene>
<feature type="chain" id="PRO_5042102132" evidence="2">
    <location>
        <begin position="20"/>
        <end position="285"/>
    </location>
</feature>
<dbReference type="InterPro" id="IPR029058">
    <property type="entry name" value="AB_hydrolase_fold"/>
</dbReference>
<evidence type="ECO:0000259" key="3">
    <source>
        <dbReference type="Pfam" id="PF00561"/>
    </source>
</evidence>
<dbReference type="AlphaFoldDB" id="A0AAD3ZWP3"/>
<feature type="signal peptide" evidence="2">
    <location>
        <begin position="1"/>
        <end position="19"/>
    </location>
</feature>
<name>A0AAD3ZWP3_PHODD</name>
<dbReference type="GO" id="GO:0052689">
    <property type="term" value="F:carboxylic ester hydrolase activity"/>
    <property type="evidence" value="ECO:0007669"/>
    <property type="project" value="TreeGrafter"/>
</dbReference>
<comment type="caution">
    <text evidence="4">The sequence shown here is derived from an EMBL/GenBank/DDBJ whole genome shotgun (WGS) entry which is preliminary data.</text>
</comment>
<sequence length="285" mass="31472">MKLKIIAICLAALSTQVVAKEQNININGMVGILETPDNQTSGNIVLIFHGFMGNKNDLQIKGTDEGVLERAASALSKNGIASLRIDFRGSGDSEGEWENTTFSKQIKDGNEALQWIRTNTYYKPQSIGLLGWSQGGLIASHVASSNPDIKAVTLWTPVTTPYLTYSKIMGTNVINEALVSEDDTIIEYKTQWGQIEHLKAEFFKEILSTQGVAAISSYKMPLMVLTGKNDDLVLTGSNHAWSRYHNGETKLVEFDSNHVWNAFDGPTVIDNLVMPTTISWFNEKL</sequence>
<dbReference type="InterPro" id="IPR002471">
    <property type="entry name" value="Pept_S9_AS"/>
</dbReference>
<dbReference type="RefSeq" id="WP_151182309.1">
    <property type="nucleotide sequence ID" value="NZ_VZUQ01000024.1"/>
</dbReference>
<evidence type="ECO:0000256" key="1">
    <source>
        <dbReference type="ARBA" id="ARBA00022801"/>
    </source>
</evidence>
<dbReference type="Gene3D" id="3.40.50.1820">
    <property type="entry name" value="alpha/beta hydrolase"/>
    <property type="match status" value="1"/>
</dbReference>
<dbReference type="PROSITE" id="PS00708">
    <property type="entry name" value="PRO_ENDOPEP_SER"/>
    <property type="match status" value="1"/>
</dbReference>
<dbReference type="InterPro" id="IPR000073">
    <property type="entry name" value="AB_hydrolase_1"/>
</dbReference>
<dbReference type="Pfam" id="PF00561">
    <property type="entry name" value="Abhydrolase_1"/>
    <property type="match status" value="1"/>
</dbReference>
<feature type="domain" description="AB hydrolase-1" evidence="3">
    <location>
        <begin position="44"/>
        <end position="158"/>
    </location>
</feature>
<dbReference type="GO" id="GO:0006508">
    <property type="term" value="P:proteolysis"/>
    <property type="evidence" value="ECO:0007669"/>
    <property type="project" value="InterPro"/>
</dbReference>
<dbReference type="Proteomes" id="UP000480943">
    <property type="component" value="Unassembled WGS sequence"/>
</dbReference>
<protein>
    <submittedName>
        <fullName evidence="4">Alpha/beta hydrolase</fullName>
    </submittedName>
</protein>
<dbReference type="EMBL" id="VZUQ01000024">
    <property type="protein sequence ID" value="KAB1184199.1"/>
    <property type="molecule type" value="Genomic_DNA"/>
</dbReference>
<dbReference type="PANTHER" id="PTHR43265:SF1">
    <property type="entry name" value="ESTERASE ESTD"/>
    <property type="match status" value="1"/>
</dbReference>
<keyword evidence="1 4" id="KW-0378">Hydrolase</keyword>
<accession>A0AAD3ZWP3</accession>
<evidence type="ECO:0000313" key="5">
    <source>
        <dbReference type="Proteomes" id="UP000480943"/>
    </source>
</evidence>
<evidence type="ECO:0000256" key="2">
    <source>
        <dbReference type="SAM" id="SignalP"/>
    </source>
</evidence>
<evidence type="ECO:0000313" key="4">
    <source>
        <dbReference type="EMBL" id="KAB1184199.1"/>
    </source>
</evidence>
<dbReference type="InterPro" id="IPR053145">
    <property type="entry name" value="AB_hydrolase_Est10"/>
</dbReference>
<dbReference type="SUPFAM" id="SSF53474">
    <property type="entry name" value="alpha/beta-Hydrolases"/>
    <property type="match status" value="1"/>
</dbReference>
<dbReference type="PANTHER" id="PTHR43265">
    <property type="entry name" value="ESTERASE ESTD"/>
    <property type="match status" value="1"/>
</dbReference>
<organism evidence="4 5">
    <name type="scientific">Photobacterium damselae subsp. damselae</name>
    <name type="common">Listonella damsela</name>
    <dbReference type="NCBI Taxonomy" id="85581"/>
    <lineage>
        <taxon>Bacteria</taxon>
        <taxon>Pseudomonadati</taxon>
        <taxon>Pseudomonadota</taxon>
        <taxon>Gammaproteobacteria</taxon>
        <taxon>Vibrionales</taxon>
        <taxon>Vibrionaceae</taxon>
        <taxon>Photobacterium</taxon>
    </lineage>
</organism>
<proteinExistence type="predicted"/>
<dbReference type="GO" id="GO:0004252">
    <property type="term" value="F:serine-type endopeptidase activity"/>
    <property type="evidence" value="ECO:0007669"/>
    <property type="project" value="InterPro"/>
</dbReference>
<keyword evidence="2" id="KW-0732">Signal</keyword>